<gene>
    <name evidence="5" type="ORF">ACFPXP_03445</name>
</gene>
<organism evidence="5 6">
    <name type="scientific">Marinicrinis lubricantis</name>
    <dbReference type="NCBI Taxonomy" id="2086470"/>
    <lineage>
        <taxon>Bacteria</taxon>
        <taxon>Bacillati</taxon>
        <taxon>Bacillota</taxon>
        <taxon>Bacilli</taxon>
        <taxon>Bacillales</taxon>
        <taxon>Paenibacillaceae</taxon>
    </lineage>
</organism>
<keyword evidence="6" id="KW-1185">Reference proteome</keyword>
<dbReference type="PANTHER" id="PTHR22911:SF137">
    <property type="entry name" value="SOLUTE CARRIER FAMILY 35 MEMBER G2-RELATED"/>
    <property type="match status" value="1"/>
</dbReference>
<proteinExistence type="inferred from homology"/>
<comment type="caution">
    <text evidence="5">The sequence shown here is derived from an EMBL/GenBank/DDBJ whole genome shotgun (WGS) entry which is preliminary data.</text>
</comment>
<keyword evidence="3" id="KW-0812">Transmembrane</keyword>
<evidence type="ECO:0000256" key="1">
    <source>
        <dbReference type="ARBA" id="ARBA00004127"/>
    </source>
</evidence>
<evidence type="ECO:0000313" key="5">
    <source>
        <dbReference type="EMBL" id="MFC5985490.1"/>
    </source>
</evidence>
<sequence length="294" mass="32015">MWKSIILVLLGGASYGILSTFVKLAYREGYTVDQVIGSQMLYGALLLWCIALPLSRWSFNLRQWLALGLIGCFTASTGMLYYAALQFIPASFAILLLFQFTWIGVLIDSIWSRKLPAKSTYLSLVFLLLGTFLAGGILEGNIEFHIWGTLLGLLAAVSYSFFILLSGKIKSSLPSVSRSAVTVTGGLLLAWIVFGPAYLWDGSLASPLSFYGLLLGLFGMVIPTLFYAIGVARIGGTLASILSAAELPVAVLMSTIVLKEHVSLLQWIGVLLILFGVAFPQRVWRRRKTAQGTS</sequence>
<feature type="transmembrane region" description="Helical" evidence="3">
    <location>
        <begin position="64"/>
        <end position="84"/>
    </location>
</feature>
<accession>A0ABW1IK81</accession>
<dbReference type="SUPFAM" id="SSF103481">
    <property type="entry name" value="Multidrug resistance efflux transporter EmrE"/>
    <property type="match status" value="1"/>
</dbReference>
<dbReference type="InterPro" id="IPR037185">
    <property type="entry name" value="EmrE-like"/>
</dbReference>
<feature type="domain" description="EamA" evidence="4">
    <location>
        <begin position="147"/>
        <end position="279"/>
    </location>
</feature>
<keyword evidence="3" id="KW-0472">Membrane</keyword>
<feature type="transmembrane region" description="Helical" evidence="3">
    <location>
        <begin position="40"/>
        <end position="57"/>
    </location>
</feature>
<evidence type="ECO:0000313" key="6">
    <source>
        <dbReference type="Proteomes" id="UP001596250"/>
    </source>
</evidence>
<evidence type="ECO:0000256" key="2">
    <source>
        <dbReference type="ARBA" id="ARBA00007362"/>
    </source>
</evidence>
<feature type="transmembrane region" description="Helical" evidence="3">
    <location>
        <begin position="210"/>
        <end position="229"/>
    </location>
</feature>
<name>A0ABW1IK81_9BACL</name>
<reference evidence="6" key="1">
    <citation type="journal article" date="2019" name="Int. J. Syst. Evol. Microbiol.">
        <title>The Global Catalogue of Microorganisms (GCM) 10K type strain sequencing project: providing services to taxonomists for standard genome sequencing and annotation.</title>
        <authorList>
            <consortium name="The Broad Institute Genomics Platform"/>
            <consortium name="The Broad Institute Genome Sequencing Center for Infectious Disease"/>
            <person name="Wu L."/>
            <person name="Ma J."/>
        </authorList>
    </citation>
    <scope>NUCLEOTIDE SEQUENCE [LARGE SCALE GENOMIC DNA]</scope>
    <source>
        <strain evidence="6">CCM 8749</strain>
    </source>
</reference>
<dbReference type="PANTHER" id="PTHR22911">
    <property type="entry name" value="ACYL-MALONYL CONDENSING ENZYME-RELATED"/>
    <property type="match status" value="1"/>
</dbReference>
<feature type="transmembrane region" description="Helical" evidence="3">
    <location>
        <begin position="119"/>
        <end position="138"/>
    </location>
</feature>
<keyword evidence="3" id="KW-1133">Transmembrane helix</keyword>
<dbReference type="Proteomes" id="UP001596250">
    <property type="component" value="Unassembled WGS sequence"/>
</dbReference>
<dbReference type="InterPro" id="IPR000620">
    <property type="entry name" value="EamA_dom"/>
</dbReference>
<comment type="subcellular location">
    <subcellularLocation>
        <location evidence="1">Endomembrane system</location>
        <topology evidence="1">Multi-pass membrane protein</topology>
    </subcellularLocation>
</comment>
<protein>
    <submittedName>
        <fullName evidence="5">DMT family transporter</fullName>
    </submittedName>
</protein>
<feature type="transmembrane region" description="Helical" evidence="3">
    <location>
        <begin position="264"/>
        <end position="284"/>
    </location>
</feature>
<dbReference type="Pfam" id="PF00892">
    <property type="entry name" value="EamA"/>
    <property type="match status" value="2"/>
</dbReference>
<feature type="transmembrane region" description="Helical" evidence="3">
    <location>
        <begin position="90"/>
        <end position="107"/>
    </location>
</feature>
<dbReference type="RefSeq" id="WP_379892378.1">
    <property type="nucleotide sequence ID" value="NZ_CBCSCT010000009.1"/>
</dbReference>
<dbReference type="EMBL" id="JBHSQV010000027">
    <property type="protein sequence ID" value="MFC5985490.1"/>
    <property type="molecule type" value="Genomic_DNA"/>
</dbReference>
<evidence type="ECO:0000259" key="4">
    <source>
        <dbReference type="Pfam" id="PF00892"/>
    </source>
</evidence>
<feature type="transmembrane region" description="Helical" evidence="3">
    <location>
        <begin position="144"/>
        <end position="167"/>
    </location>
</feature>
<feature type="transmembrane region" description="Helical" evidence="3">
    <location>
        <begin position="236"/>
        <end position="258"/>
    </location>
</feature>
<evidence type="ECO:0000256" key="3">
    <source>
        <dbReference type="SAM" id="Phobius"/>
    </source>
</evidence>
<feature type="transmembrane region" description="Helical" evidence="3">
    <location>
        <begin position="179"/>
        <end position="198"/>
    </location>
</feature>
<comment type="similarity">
    <text evidence="2">Belongs to the EamA transporter family.</text>
</comment>
<feature type="domain" description="EamA" evidence="4">
    <location>
        <begin position="3"/>
        <end position="134"/>
    </location>
</feature>